<keyword evidence="3" id="KW-1185">Reference proteome</keyword>
<gene>
    <name evidence="2" type="ORF">FisN_8Hh095</name>
</gene>
<feature type="compositionally biased region" description="Basic and acidic residues" evidence="1">
    <location>
        <begin position="146"/>
        <end position="155"/>
    </location>
</feature>
<dbReference type="Proteomes" id="UP000198406">
    <property type="component" value="Unassembled WGS sequence"/>
</dbReference>
<evidence type="ECO:0000256" key="1">
    <source>
        <dbReference type="SAM" id="MobiDB-lite"/>
    </source>
</evidence>
<evidence type="ECO:0000313" key="2">
    <source>
        <dbReference type="EMBL" id="GAX18880.1"/>
    </source>
</evidence>
<dbReference type="EMBL" id="BDSP01000133">
    <property type="protein sequence ID" value="GAX18880.1"/>
    <property type="molecule type" value="Genomic_DNA"/>
</dbReference>
<organism evidence="2 3">
    <name type="scientific">Fistulifera solaris</name>
    <name type="common">Oleaginous diatom</name>
    <dbReference type="NCBI Taxonomy" id="1519565"/>
    <lineage>
        <taxon>Eukaryota</taxon>
        <taxon>Sar</taxon>
        <taxon>Stramenopiles</taxon>
        <taxon>Ochrophyta</taxon>
        <taxon>Bacillariophyta</taxon>
        <taxon>Bacillariophyceae</taxon>
        <taxon>Bacillariophycidae</taxon>
        <taxon>Naviculales</taxon>
        <taxon>Naviculaceae</taxon>
        <taxon>Fistulifera</taxon>
    </lineage>
</organism>
<dbReference type="AlphaFoldDB" id="A0A1Z5JXZ0"/>
<feature type="compositionally biased region" description="Basic and acidic residues" evidence="1">
    <location>
        <begin position="175"/>
        <end position="213"/>
    </location>
</feature>
<feature type="compositionally biased region" description="Acidic residues" evidence="1">
    <location>
        <begin position="481"/>
        <end position="495"/>
    </location>
</feature>
<feature type="compositionally biased region" description="Polar residues" evidence="1">
    <location>
        <begin position="229"/>
        <end position="245"/>
    </location>
</feature>
<dbReference type="OrthoDB" id="49353at2759"/>
<proteinExistence type="predicted"/>
<feature type="compositionally biased region" description="Polar residues" evidence="1">
    <location>
        <begin position="608"/>
        <end position="621"/>
    </location>
</feature>
<evidence type="ECO:0000313" key="3">
    <source>
        <dbReference type="Proteomes" id="UP000198406"/>
    </source>
</evidence>
<feature type="region of interest" description="Disordered" evidence="1">
    <location>
        <begin position="607"/>
        <end position="634"/>
    </location>
</feature>
<comment type="caution">
    <text evidence="2">The sequence shown here is derived from an EMBL/GenBank/DDBJ whole genome shotgun (WGS) entry which is preliminary data.</text>
</comment>
<sequence>MPRTADLKKKQFGQNLNKLVVKPPPVVGSGSGVQRNGLLLLSATKKEGGLLSTPSVSTNAGAAAKLHESTTVSTHDALLSAVTGKVDRDSKQLDAWGVADKQDIEPLAQPPAPAPAPAIQEVKVTEPVQEKSTNHNEASGLNWDDYGGRETDSNRQLKQVAVDGDLDQQAYMSKLAKERAARLSTEESMRKRENELRSAARLKELDDRKEKEAPTVTRSIWEPNRGDKSSSGQQNRQSSDESGTASIMHGRQSEGPVIHLSSYEDRDRGESQSSSCPRMLYDPKSGSMVAVKIREEKKKQLVRKPKKDKKLETREDVKQPLKVKKETSKQQGKKFPRTCGVLYERDATGQIRCADGCEGDLGYGAHSVPGGKVNNPDAYVELMKAQDAGNGALNYNSRSLQLLGLKGSDMALQTGLMGTNDDHESNLFAMNSFDLVTADDKLELVTGVDDSPTLKPTAKEWAPSQAAIAAIVASRNKNPEPLEDSDEDEEEDEGYLVDGLGSDGDDGPVGLGFDPTQDMDGLMRSPPRTAEGTDQLAAAVDLESLKIDPPIFSLSSQAGPLSAQSNIFAFGTSSTWGTKSGDTNGDDWAMPAGISGAGAGLFGGMNAFTQNKNDPTGQTSPFLGGGTWTAPTQR</sequence>
<accession>A0A1Z5JXZ0</accession>
<feature type="region of interest" description="Disordered" evidence="1">
    <location>
        <begin position="474"/>
        <end position="509"/>
    </location>
</feature>
<dbReference type="InParanoid" id="A0A1Z5JXZ0"/>
<reference evidence="2 3" key="1">
    <citation type="journal article" date="2015" name="Plant Cell">
        <title>Oil accumulation by the oleaginous diatom Fistulifera solaris as revealed by the genome and transcriptome.</title>
        <authorList>
            <person name="Tanaka T."/>
            <person name="Maeda Y."/>
            <person name="Veluchamy A."/>
            <person name="Tanaka M."/>
            <person name="Abida H."/>
            <person name="Marechal E."/>
            <person name="Bowler C."/>
            <person name="Muto M."/>
            <person name="Sunaga Y."/>
            <person name="Tanaka M."/>
            <person name="Yoshino T."/>
            <person name="Taniguchi T."/>
            <person name="Fukuda Y."/>
            <person name="Nemoto M."/>
            <person name="Matsumoto M."/>
            <person name="Wong P.S."/>
            <person name="Aburatani S."/>
            <person name="Fujibuchi W."/>
        </authorList>
    </citation>
    <scope>NUCLEOTIDE SEQUENCE [LARGE SCALE GENOMIC DNA]</scope>
    <source>
        <strain evidence="2 3">JPCC DA0580</strain>
    </source>
</reference>
<feature type="region of interest" description="Disordered" evidence="1">
    <location>
        <begin position="127"/>
        <end position="317"/>
    </location>
</feature>
<name>A0A1Z5JXZ0_FISSO</name>
<protein>
    <submittedName>
        <fullName evidence="2">Uncharacterized protein</fullName>
    </submittedName>
</protein>